<dbReference type="InterPro" id="IPR027417">
    <property type="entry name" value="P-loop_NTPase"/>
</dbReference>
<dbReference type="Pfam" id="PF17863">
    <property type="entry name" value="AAA_lid_2"/>
    <property type="match status" value="1"/>
</dbReference>
<proteinExistence type="predicted"/>
<sequence length="400" mass="43509">MTDLPTPPRNTPPIPAPTGPAPAGAAQAGPPPPPVREAGREPGAVSPKSSPTANAGNKPRNLADVLREFSEHQQKMRDELGKVIVGQTETIEQLLAAIFTRGHCLLEGVPGLAKTLMVSTLSDILDVSFKRVQFTPDLMPSDITGTQVLEEDESGRRSFRFVEGPIFTNILLADEINRTPPKTQAALLEAMQERQVSVGRETHTLPDPFFTIATQNPVEQEGTYPLPEAQLDRFMFNIKIDYPTAEEEERILTATTRGETVSVNKVLSARAILTCQKLVGSIAAGPLVIRYASQLVRATRPSDESAPEYVRELVDWGAGPRAGQNLIAGAKAMAAMQGRFNCEPADVQRVALPVLRHRIATNFQAQAEGMDTDAIIRRLLKDIPIPEPPKMTGQSTPRKK</sequence>
<feature type="domain" description="ChlI/MoxR AAA lid" evidence="3">
    <location>
        <begin position="311"/>
        <end position="378"/>
    </location>
</feature>
<protein>
    <submittedName>
        <fullName evidence="4">MoxR-like ATPase</fullName>
    </submittedName>
</protein>
<organism evidence="4 5">
    <name type="scientific">Neorhodopirellula lusitana</name>
    <dbReference type="NCBI Taxonomy" id="445327"/>
    <lineage>
        <taxon>Bacteria</taxon>
        <taxon>Pseudomonadati</taxon>
        <taxon>Planctomycetota</taxon>
        <taxon>Planctomycetia</taxon>
        <taxon>Pirellulales</taxon>
        <taxon>Pirellulaceae</taxon>
        <taxon>Neorhodopirellula</taxon>
    </lineage>
</organism>
<accession>A0ABY1QC41</accession>
<evidence type="ECO:0000313" key="4">
    <source>
        <dbReference type="EMBL" id="SMP65329.1"/>
    </source>
</evidence>
<dbReference type="Gene3D" id="1.10.8.80">
    <property type="entry name" value="Magnesium chelatase subunit I, C-Terminal domain"/>
    <property type="match status" value="1"/>
</dbReference>
<dbReference type="InterPro" id="IPR050764">
    <property type="entry name" value="CbbQ/NirQ/NorQ/GpvN"/>
</dbReference>
<dbReference type="Proteomes" id="UP001158067">
    <property type="component" value="Unassembled WGS sequence"/>
</dbReference>
<dbReference type="PANTHER" id="PTHR42759">
    <property type="entry name" value="MOXR FAMILY PROTEIN"/>
    <property type="match status" value="1"/>
</dbReference>
<dbReference type="InterPro" id="IPR041628">
    <property type="entry name" value="ChlI/MoxR_AAA_lid"/>
</dbReference>
<name>A0ABY1QC41_9BACT</name>
<dbReference type="CDD" id="cd00009">
    <property type="entry name" value="AAA"/>
    <property type="match status" value="1"/>
</dbReference>
<feature type="domain" description="ATPase AAA-3" evidence="2">
    <location>
        <begin position="103"/>
        <end position="236"/>
    </location>
</feature>
<dbReference type="EMBL" id="FXUG01000009">
    <property type="protein sequence ID" value="SMP65329.1"/>
    <property type="molecule type" value="Genomic_DNA"/>
</dbReference>
<reference evidence="4 5" key="1">
    <citation type="submission" date="2017-05" db="EMBL/GenBank/DDBJ databases">
        <authorList>
            <person name="Varghese N."/>
            <person name="Submissions S."/>
        </authorList>
    </citation>
    <scope>NUCLEOTIDE SEQUENCE [LARGE SCALE GENOMIC DNA]</scope>
    <source>
        <strain evidence="4 5">DSM 25457</strain>
    </source>
</reference>
<dbReference type="Pfam" id="PF07726">
    <property type="entry name" value="AAA_3"/>
    <property type="match status" value="1"/>
</dbReference>
<dbReference type="SUPFAM" id="SSF52540">
    <property type="entry name" value="P-loop containing nucleoside triphosphate hydrolases"/>
    <property type="match status" value="1"/>
</dbReference>
<feature type="compositionally biased region" description="Pro residues" evidence="1">
    <location>
        <begin position="1"/>
        <end position="20"/>
    </location>
</feature>
<feature type="region of interest" description="Disordered" evidence="1">
    <location>
        <begin position="1"/>
        <end position="60"/>
    </location>
</feature>
<comment type="caution">
    <text evidence="4">The sequence shown here is derived from an EMBL/GenBank/DDBJ whole genome shotgun (WGS) entry which is preliminary data.</text>
</comment>
<dbReference type="PANTHER" id="PTHR42759:SF1">
    <property type="entry name" value="MAGNESIUM-CHELATASE SUBUNIT CHLD"/>
    <property type="match status" value="1"/>
</dbReference>
<gene>
    <name evidence="4" type="ORF">SAMN06265222_10925</name>
</gene>
<evidence type="ECO:0000259" key="3">
    <source>
        <dbReference type="Pfam" id="PF17863"/>
    </source>
</evidence>
<evidence type="ECO:0000259" key="2">
    <source>
        <dbReference type="Pfam" id="PF07726"/>
    </source>
</evidence>
<evidence type="ECO:0000256" key="1">
    <source>
        <dbReference type="SAM" id="MobiDB-lite"/>
    </source>
</evidence>
<keyword evidence="5" id="KW-1185">Reference proteome</keyword>
<evidence type="ECO:0000313" key="5">
    <source>
        <dbReference type="Proteomes" id="UP001158067"/>
    </source>
</evidence>
<dbReference type="InterPro" id="IPR011703">
    <property type="entry name" value="ATPase_AAA-3"/>
</dbReference>
<dbReference type="Gene3D" id="3.40.50.300">
    <property type="entry name" value="P-loop containing nucleotide triphosphate hydrolases"/>
    <property type="match status" value="1"/>
</dbReference>